<proteinExistence type="predicted"/>
<comment type="caution">
    <text evidence="1">The sequence shown here is derived from an EMBL/GenBank/DDBJ whole genome shotgun (WGS) entry which is preliminary data.</text>
</comment>
<gene>
    <name evidence="1" type="ORF">LCGC14_1952780</name>
</gene>
<reference evidence="1" key="1">
    <citation type="journal article" date="2015" name="Nature">
        <title>Complex archaea that bridge the gap between prokaryotes and eukaryotes.</title>
        <authorList>
            <person name="Spang A."/>
            <person name="Saw J.H."/>
            <person name="Jorgensen S.L."/>
            <person name="Zaremba-Niedzwiedzka K."/>
            <person name="Martijn J."/>
            <person name="Lind A.E."/>
            <person name="van Eijk R."/>
            <person name="Schleper C."/>
            <person name="Guy L."/>
            <person name="Ettema T.J."/>
        </authorList>
    </citation>
    <scope>NUCLEOTIDE SEQUENCE</scope>
</reference>
<sequence length="83" mass="9298">MSNVIQASFGSPRLAYDEALFRQALREEVKSNGGELTHACIAHAFERTLEIATPMKEEDPEQFEDYVNITYILLVQEHEAAGG</sequence>
<organism evidence="1">
    <name type="scientific">marine sediment metagenome</name>
    <dbReference type="NCBI Taxonomy" id="412755"/>
    <lineage>
        <taxon>unclassified sequences</taxon>
        <taxon>metagenomes</taxon>
        <taxon>ecological metagenomes</taxon>
    </lineage>
</organism>
<name>A0A0F9FH77_9ZZZZ</name>
<accession>A0A0F9FH77</accession>
<dbReference type="EMBL" id="LAZR01021350">
    <property type="protein sequence ID" value="KKL85638.1"/>
    <property type="molecule type" value="Genomic_DNA"/>
</dbReference>
<dbReference type="AlphaFoldDB" id="A0A0F9FH77"/>
<protein>
    <submittedName>
        <fullName evidence="1">Uncharacterized protein</fullName>
    </submittedName>
</protein>
<evidence type="ECO:0000313" key="1">
    <source>
        <dbReference type="EMBL" id="KKL85638.1"/>
    </source>
</evidence>